<protein>
    <recommendedName>
        <fullName evidence="3">STAS domain-containing protein</fullName>
    </recommendedName>
</protein>
<proteinExistence type="predicted"/>
<comment type="caution">
    <text evidence="1">The sequence shown here is derived from an EMBL/GenBank/DDBJ whole genome shotgun (WGS) entry which is preliminary data.</text>
</comment>
<sequence length="134" mass="15720">MLSVYECLLLHHSSVREEEHCRTLTLSGFPEESMLADALQCFMKEEEQQAPKPWWIFDFSRLSLLDWSSFQLLGKTLSCRVEHCPPVNGLIFVLPENPFVRVWLEEVLQEVEEEVPVYYVCSCQEAWQLVKKVL</sequence>
<dbReference type="Proteomes" id="UP000537126">
    <property type="component" value="Unassembled WGS sequence"/>
</dbReference>
<accession>A0A846MQ12</accession>
<gene>
    <name evidence="1" type="ORF">FHS56_001035</name>
</gene>
<keyword evidence="2" id="KW-1185">Reference proteome</keyword>
<name>A0A846MQ12_9BACT</name>
<dbReference type="EMBL" id="JAASRN010000001">
    <property type="protein sequence ID" value="NIK73549.1"/>
    <property type="molecule type" value="Genomic_DNA"/>
</dbReference>
<evidence type="ECO:0000313" key="2">
    <source>
        <dbReference type="Proteomes" id="UP000537126"/>
    </source>
</evidence>
<dbReference type="AlphaFoldDB" id="A0A846MQ12"/>
<evidence type="ECO:0000313" key="1">
    <source>
        <dbReference type="EMBL" id="NIK73549.1"/>
    </source>
</evidence>
<evidence type="ECO:0008006" key="3">
    <source>
        <dbReference type="Google" id="ProtNLM"/>
    </source>
</evidence>
<dbReference type="RefSeq" id="WP_166918776.1">
    <property type="nucleotide sequence ID" value="NZ_JAASRN010000001.1"/>
</dbReference>
<organism evidence="1 2">
    <name type="scientific">Thermonema lapsum</name>
    <dbReference type="NCBI Taxonomy" id="28195"/>
    <lineage>
        <taxon>Bacteria</taxon>
        <taxon>Pseudomonadati</taxon>
        <taxon>Bacteroidota</taxon>
        <taxon>Cytophagia</taxon>
        <taxon>Cytophagales</taxon>
        <taxon>Thermonemataceae</taxon>
        <taxon>Thermonema</taxon>
    </lineage>
</organism>
<reference evidence="1 2" key="1">
    <citation type="submission" date="2020-03" db="EMBL/GenBank/DDBJ databases">
        <title>Genomic Encyclopedia of Type Strains, Phase IV (KMG-IV): sequencing the most valuable type-strain genomes for metagenomic binning, comparative biology and taxonomic classification.</title>
        <authorList>
            <person name="Goeker M."/>
        </authorList>
    </citation>
    <scope>NUCLEOTIDE SEQUENCE [LARGE SCALE GENOMIC DNA]</scope>
    <source>
        <strain evidence="1 2">DSM 5718</strain>
    </source>
</reference>